<feature type="domain" description="EcoEI R protein C-terminal" evidence="1">
    <location>
        <begin position="1"/>
        <end position="50"/>
    </location>
</feature>
<dbReference type="InterPro" id="IPR013670">
    <property type="entry name" value="EcoEI_R_C_dom"/>
</dbReference>
<accession>A0A840DXT9</accession>
<dbReference type="Pfam" id="PF08463">
    <property type="entry name" value="EcoEI_R_C"/>
    <property type="match status" value="1"/>
</dbReference>
<evidence type="ECO:0000313" key="3">
    <source>
        <dbReference type="Proteomes" id="UP000576209"/>
    </source>
</evidence>
<protein>
    <recommendedName>
        <fullName evidence="1">EcoEI R protein C-terminal domain-containing protein</fullName>
    </recommendedName>
</protein>
<evidence type="ECO:0000313" key="2">
    <source>
        <dbReference type="EMBL" id="MBB4078024.1"/>
    </source>
</evidence>
<dbReference type="Proteomes" id="UP000576209">
    <property type="component" value="Unassembled WGS sequence"/>
</dbReference>
<evidence type="ECO:0000259" key="1">
    <source>
        <dbReference type="Pfam" id="PF08463"/>
    </source>
</evidence>
<comment type="caution">
    <text evidence="2">The sequence shown here is derived from an EMBL/GenBank/DDBJ whole genome shotgun (WGS) entry which is preliminary data.</text>
</comment>
<dbReference type="AlphaFoldDB" id="A0A840DXT9"/>
<proteinExistence type="predicted"/>
<dbReference type="EMBL" id="JACIFF010000001">
    <property type="protein sequence ID" value="MBB4078024.1"/>
    <property type="molecule type" value="Genomic_DNA"/>
</dbReference>
<name>A0A840DXT9_9BACT</name>
<organism evidence="2 3">
    <name type="scientific">Neolewinella aquimaris</name>
    <dbReference type="NCBI Taxonomy" id="1835722"/>
    <lineage>
        <taxon>Bacteria</taxon>
        <taxon>Pseudomonadati</taxon>
        <taxon>Bacteroidota</taxon>
        <taxon>Saprospiria</taxon>
        <taxon>Saprospirales</taxon>
        <taxon>Lewinellaceae</taxon>
        <taxon>Neolewinella</taxon>
    </lineage>
</organism>
<keyword evidence="3" id="KW-1185">Reference proteome</keyword>
<sequence length="55" mass="6160">MTFIDNIIRYLTQNGMVDPKLLFEALFTDQHDQGLLGVFDTAASQRIVKIFAGGE</sequence>
<reference evidence="2 3" key="1">
    <citation type="submission" date="2020-08" db="EMBL/GenBank/DDBJ databases">
        <title>Genomic Encyclopedia of Type Strains, Phase IV (KMG-IV): sequencing the most valuable type-strain genomes for metagenomic binning, comparative biology and taxonomic classification.</title>
        <authorList>
            <person name="Goeker M."/>
        </authorList>
    </citation>
    <scope>NUCLEOTIDE SEQUENCE [LARGE SCALE GENOMIC DNA]</scope>
    <source>
        <strain evidence="2 3">DSM 105137</strain>
    </source>
</reference>
<gene>
    <name evidence="2" type="ORF">GGR28_000625</name>
</gene>